<organism evidence="5 6">
    <name type="scientific">Croceibacterium xixiisoli</name>
    <dbReference type="NCBI Taxonomy" id="1476466"/>
    <lineage>
        <taxon>Bacteria</taxon>
        <taxon>Pseudomonadati</taxon>
        <taxon>Pseudomonadota</taxon>
        <taxon>Alphaproteobacteria</taxon>
        <taxon>Sphingomonadales</taxon>
        <taxon>Erythrobacteraceae</taxon>
        <taxon>Croceibacterium</taxon>
    </lineage>
</organism>
<dbReference type="GO" id="GO:0005536">
    <property type="term" value="F:D-glucose binding"/>
    <property type="evidence" value="ECO:0007669"/>
    <property type="project" value="InterPro"/>
</dbReference>
<keyword evidence="1 3" id="KW-0808">Transferase</keyword>
<evidence type="ECO:0000313" key="5">
    <source>
        <dbReference type="EMBL" id="MXO98061.1"/>
    </source>
</evidence>
<evidence type="ECO:0000313" key="6">
    <source>
        <dbReference type="Proteomes" id="UP000469430"/>
    </source>
</evidence>
<dbReference type="CDD" id="cd24008">
    <property type="entry name" value="ASKHA_NBD_GLK"/>
    <property type="match status" value="1"/>
</dbReference>
<evidence type="ECO:0000256" key="4">
    <source>
        <dbReference type="RuleBase" id="RU004046"/>
    </source>
</evidence>
<dbReference type="GO" id="GO:0004340">
    <property type="term" value="F:glucokinase activity"/>
    <property type="evidence" value="ECO:0007669"/>
    <property type="project" value="UniProtKB-UniRule"/>
</dbReference>
<dbReference type="InterPro" id="IPR043129">
    <property type="entry name" value="ATPase_NBD"/>
</dbReference>
<dbReference type="SUPFAM" id="SSF53067">
    <property type="entry name" value="Actin-like ATPase domain"/>
    <property type="match status" value="1"/>
</dbReference>
<dbReference type="PANTHER" id="PTHR47690">
    <property type="entry name" value="GLUCOKINASE"/>
    <property type="match status" value="1"/>
</dbReference>
<feature type="binding site" evidence="3">
    <location>
        <begin position="8"/>
        <end position="13"/>
    </location>
    <ligand>
        <name>ATP</name>
        <dbReference type="ChEBI" id="CHEBI:30616"/>
    </ligand>
</feature>
<accession>A0A6I4TSF6</accession>
<keyword evidence="3" id="KW-0067">ATP-binding</keyword>
<protein>
    <recommendedName>
        <fullName evidence="3">Glucokinase</fullName>
        <ecNumber evidence="3">2.7.1.2</ecNumber>
    </recommendedName>
    <alternativeName>
        <fullName evidence="3">Glucose kinase</fullName>
    </alternativeName>
</protein>
<dbReference type="Gene3D" id="3.40.367.20">
    <property type="match status" value="1"/>
</dbReference>
<dbReference type="EC" id="2.7.1.2" evidence="3"/>
<comment type="subcellular location">
    <subcellularLocation>
        <location evidence="3">Cytoplasm</location>
    </subcellularLocation>
</comment>
<dbReference type="GO" id="GO:0006096">
    <property type="term" value="P:glycolytic process"/>
    <property type="evidence" value="ECO:0007669"/>
    <property type="project" value="UniProtKB-UniRule"/>
</dbReference>
<dbReference type="AlphaFoldDB" id="A0A6I4TSF6"/>
<comment type="similarity">
    <text evidence="3 4">Belongs to the bacterial glucokinase family.</text>
</comment>
<comment type="catalytic activity">
    <reaction evidence="3">
        <text>D-glucose + ATP = D-glucose 6-phosphate + ADP + H(+)</text>
        <dbReference type="Rhea" id="RHEA:17825"/>
        <dbReference type="ChEBI" id="CHEBI:4167"/>
        <dbReference type="ChEBI" id="CHEBI:15378"/>
        <dbReference type="ChEBI" id="CHEBI:30616"/>
        <dbReference type="ChEBI" id="CHEBI:61548"/>
        <dbReference type="ChEBI" id="CHEBI:456216"/>
        <dbReference type="EC" id="2.7.1.2"/>
    </reaction>
</comment>
<evidence type="ECO:0000256" key="2">
    <source>
        <dbReference type="ARBA" id="ARBA00022777"/>
    </source>
</evidence>
<dbReference type="PANTHER" id="PTHR47690:SF1">
    <property type="entry name" value="GLUCOKINASE"/>
    <property type="match status" value="1"/>
</dbReference>
<dbReference type="GO" id="GO:0005524">
    <property type="term" value="F:ATP binding"/>
    <property type="evidence" value="ECO:0007669"/>
    <property type="project" value="UniProtKB-UniRule"/>
</dbReference>
<dbReference type="OrthoDB" id="9800595at2"/>
<dbReference type="Pfam" id="PF02685">
    <property type="entry name" value="Glucokinase"/>
    <property type="match status" value="1"/>
</dbReference>
<sequence>MSTSLVAVDIGGTHARFALAEIADDGAISLAEPITLKTSDFASLQTAWEEFERRCGCSVPRRAAIAIAGPVNGETVRMTNNSWVLHTGALDEQLGLDAVCVLNDFAAVAHAVARAPEDQLIHITGPQGPLPTLGTTSVVGPGTGLGVAHFHRFPGGYRVQATEGGHLDFAPLDAVDDAILARLRQQHRRVSTERVNSGPGIVEIYCALSALEKRPIDTPVEDRAIWERGLAREDSLATAAVERFCMSLGSVAGDYALAHGANAVVLAGGIGLRLREWLPRSGFGERFRFKGRYQQMMAGIPVKLIIHPQPGLFGAVAAFALDHSGEPQT</sequence>
<dbReference type="Gene3D" id="3.30.420.40">
    <property type="match status" value="1"/>
</dbReference>
<dbReference type="RefSeq" id="WP_161389733.1">
    <property type="nucleotide sequence ID" value="NZ_JBHSCP010000001.1"/>
</dbReference>
<evidence type="ECO:0000256" key="1">
    <source>
        <dbReference type="ARBA" id="ARBA00022679"/>
    </source>
</evidence>
<dbReference type="GO" id="GO:0005829">
    <property type="term" value="C:cytosol"/>
    <property type="evidence" value="ECO:0007669"/>
    <property type="project" value="TreeGrafter"/>
</dbReference>
<dbReference type="InterPro" id="IPR003836">
    <property type="entry name" value="Glucokinase"/>
</dbReference>
<dbReference type="InterPro" id="IPR050201">
    <property type="entry name" value="Bacterial_glucokinase"/>
</dbReference>
<keyword evidence="3" id="KW-0963">Cytoplasm</keyword>
<evidence type="ECO:0000256" key="3">
    <source>
        <dbReference type="HAMAP-Rule" id="MF_00524"/>
    </source>
</evidence>
<dbReference type="EMBL" id="WTYJ01000001">
    <property type="protein sequence ID" value="MXO98061.1"/>
    <property type="molecule type" value="Genomic_DNA"/>
</dbReference>
<proteinExistence type="inferred from homology"/>
<keyword evidence="6" id="KW-1185">Reference proteome</keyword>
<keyword evidence="3" id="KW-0547">Nucleotide-binding</keyword>
<dbReference type="Proteomes" id="UP000469430">
    <property type="component" value="Unassembled WGS sequence"/>
</dbReference>
<dbReference type="HAMAP" id="MF_00524">
    <property type="entry name" value="Glucokinase"/>
    <property type="match status" value="1"/>
</dbReference>
<dbReference type="NCBIfam" id="TIGR00749">
    <property type="entry name" value="glk"/>
    <property type="match status" value="1"/>
</dbReference>
<gene>
    <name evidence="3 5" type="primary">glk</name>
    <name evidence="5" type="ORF">GRI97_03540</name>
</gene>
<comment type="caution">
    <text evidence="5">The sequence shown here is derived from an EMBL/GenBank/DDBJ whole genome shotgun (WGS) entry which is preliminary data.</text>
</comment>
<reference evidence="5 6" key="1">
    <citation type="submission" date="2019-12" db="EMBL/GenBank/DDBJ databases">
        <title>Genomic-based taxomic classification of the family Erythrobacteraceae.</title>
        <authorList>
            <person name="Xu L."/>
        </authorList>
    </citation>
    <scope>NUCLEOTIDE SEQUENCE [LARGE SCALE GENOMIC DNA]</scope>
    <source>
        <strain evidence="5 6">S36</strain>
    </source>
</reference>
<keyword evidence="2 3" id="KW-0418">Kinase</keyword>
<name>A0A6I4TSF6_9SPHN</name>
<keyword evidence="3" id="KW-0324">Glycolysis</keyword>